<evidence type="ECO:0000313" key="3">
    <source>
        <dbReference type="Proteomes" id="UP000250434"/>
    </source>
</evidence>
<organism evidence="2 3">
    <name type="scientific">Amycolatopsis albispora</name>
    <dbReference type="NCBI Taxonomy" id="1804986"/>
    <lineage>
        <taxon>Bacteria</taxon>
        <taxon>Bacillati</taxon>
        <taxon>Actinomycetota</taxon>
        <taxon>Actinomycetes</taxon>
        <taxon>Pseudonocardiales</taxon>
        <taxon>Pseudonocardiaceae</taxon>
        <taxon>Amycolatopsis</taxon>
    </lineage>
</organism>
<reference evidence="2 3" key="1">
    <citation type="submission" date="2016-04" db="EMBL/GenBank/DDBJ databases">
        <title>Complete genome sequence and analysis of deep-sea sediment isolate, Amycolatopsis sp. WP1.</title>
        <authorList>
            <person name="Wang H."/>
            <person name="Chen S."/>
            <person name="Wu Q."/>
        </authorList>
    </citation>
    <scope>NUCLEOTIDE SEQUENCE [LARGE SCALE GENOMIC DNA]</scope>
    <source>
        <strain evidence="2 3">WP1</strain>
    </source>
</reference>
<accession>A0A344LGJ1</accession>
<dbReference type="InterPro" id="IPR000073">
    <property type="entry name" value="AB_hydrolase_1"/>
</dbReference>
<keyword evidence="2" id="KW-0378">Hydrolase</keyword>
<dbReference type="EMBL" id="CP015163">
    <property type="protein sequence ID" value="AXB47165.1"/>
    <property type="molecule type" value="Genomic_DNA"/>
</dbReference>
<dbReference type="InterPro" id="IPR050471">
    <property type="entry name" value="AB_hydrolase"/>
</dbReference>
<keyword evidence="3" id="KW-1185">Reference proteome</keyword>
<name>A0A344LGJ1_9PSEU</name>
<dbReference type="InterPro" id="IPR029058">
    <property type="entry name" value="AB_hydrolase_fold"/>
</dbReference>
<protein>
    <submittedName>
        <fullName evidence="2">Alpha/beta hydrolase</fullName>
    </submittedName>
</protein>
<proteinExistence type="predicted"/>
<evidence type="ECO:0000313" key="2">
    <source>
        <dbReference type="EMBL" id="AXB47165.1"/>
    </source>
</evidence>
<dbReference type="PANTHER" id="PTHR43433">
    <property type="entry name" value="HYDROLASE, ALPHA/BETA FOLD FAMILY PROTEIN"/>
    <property type="match status" value="1"/>
</dbReference>
<dbReference type="Pfam" id="PF00561">
    <property type="entry name" value="Abhydrolase_1"/>
    <property type="match status" value="1"/>
</dbReference>
<sequence length="294" mass="31624">MSAREFVTADGTRLHLELSGPPDAAVTLVLVHGWTQDLTCWEPVVQRLPGQRLLRYDHRGHGRSAPARPGTATIEQIADDLAEVLEAVVPDGPLVLAGHSMGGMTMMALAERHPELVSRRVAGVAFVATSSGEMNRLTLGLPGLAGRGVPRVEPRVRSLLERRRKDTLPGSPGFLAPFTRWLAFGRGAARADVLDVAAQALRAHPASIAGFLEAITRHDRRLALAALRGTPAVVLAGQLDRLCPVPHARVIAEELPDADFVYFPRAGHMLPYERADEVAARIRALLKVPVPAGV</sequence>
<dbReference type="SUPFAM" id="SSF53474">
    <property type="entry name" value="alpha/beta-Hydrolases"/>
    <property type="match status" value="1"/>
</dbReference>
<dbReference type="Gene3D" id="3.40.50.1820">
    <property type="entry name" value="alpha/beta hydrolase"/>
    <property type="match status" value="1"/>
</dbReference>
<evidence type="ECO:0000259" key="1">
    <source>
        <dbReference type="Pfam" id="PF00561"/>
    </source>
</evidence>
<dbReference type="GO" id="GO:0016787">
    <property type="term" value="F:hydrolase activity"/>
    <property type="evidence" value="ECO:0007669"/>
    <property type="project" value="UniProtKB-KW"/>
</dbReference>
<dbReference type="RefSeq" id="WP_113696223.1">
    <property type="nucleotide sequence ID" value="NZ_CP015163.1"/>
</dbReference>
<dbReference type="AlphaFoldDB" id="A0A344LGJ1"/>
<dbReference type="OrthoDB" id="5422338at2"/>
<dbReference type="KEGG" id="aab:A4R43_35860"/>
<feature type="domain" description="AB hydrolase-1" evidence="1">
    <location>
        <begin position="27"/>
        <end position="274"/>
    </location>
</feature>
<dbReference type="Proteomes" id="UP000250434">
    <property type="component" value="Chromosome"/>
</dbReference>
<gene>
    <name evidence="2" type="ORF">A4R43_35860</name>
</gene>
<dbReference type="PANTHER" id="PTHR43433:SF1">
    <property type="entry name" value="BLL5160 PROTEIN"/>
    <property type="match status" value="1"/>
</dbReference>